<dbReference type="EMBL" id="KZ678133">
    <property type="protein sequence ID" value="PSN69396.1"/>
    <property type="molecule type" value="Genomic_DNA"/>
</dbReference>
<evidence type="ECO:0000256" key="3">
    <source>
        <dbReference type="SAM" id="MobiDB-lite"/>
    </source>
</evidence>
<feature type="transmembrane region" description="Helical" evidence="4">
    <location>
        <begin position="264"/>
        <end position="288"/>
    </location>
</feature>
<dbReference type="Proteomes" id="UP000240883">
    <property type="component" value="Unassembled WGS sequence"/>
</dbReference>
<dbReference type="InterPro" id="IPR006598">
    <property type="entry name" value="CAP10"/>
</dbReference>
<proteinExistence type="inferred from homology"/>
<keyword evidence="2" id="KW-0808">Transferase</keyword>
<evidence type="ECO:0000259" key="5">
    <source>
        <dbReference type="SMART" id="SM00672"/>
    </source>
</evidence>
<dbReference type="SMART" id="SM00672">
    <property type="entry name" value="CAP10"/>
    <property type="match status" value="1"/>
</dbReference>
<organism evidence="6 7">
    <name type="scientific">Corynespora cassiicola Philippines</name>
    <dbReference type="NCBI Taxonomy" id="1448308"/>
    <lineage>
        <taxon>Eukaryota</taxon>
        <taxon>Fungi</taxon>
        <taxon>Dikarya</taxon>
        <taxon>Ascomycota</taxon>
        <taxon>Pezizomycotina</taxon>
        <taxon>Dothideomycetes</taxon>
        <taxon>Pleosporomycetidae</taxon>
        <taxon>Pleosporales</taxon>
        <taxon>Corynesporascaceae</taxon>
        <taxon>Corynespora</taxon>
    </lineage>
</organism>
<feature type="transmembrane region" description="Helical" evidence="4">
    <location>
        <begin position="365"/>
        <end position="383"/>
    </location>
</feature>
<dbReference type="PANTHER" id="PTHR12203">
    <property type="entry name" value="KDEL LYS-ASP-GLU-LEU CONTAINING - RELATED"/>
    <property type="match status" value="1"/>
</dbReference>
<feature type="domain" description="Glycosyl transferase CAP10" evidence="5">
    <location>
        <begin position="681"/>
        <end position="982"/>
    </location>
</feature>
<dbReference type="GO" id="GO:0016740">
    <property type="term" value="F:transferase activity"/>
    <property type="evidence" value="ECO:0007669"/>
    <property type="project" value="UniProtKB-KW"/>
</dbReference>
<evidence type="ECO:0000256" key="4">
    <source>
        <dbReference type="SAM" id="Phobius"/>
    </source>
</evidence>
<dbReference type="InterPro" id="IPR051091">
    <property type="entry name" value="O-Glucosyltr/Glycosyltrsf_90"/>
</dbReference>
<dbReference type="OrthoDB" id="541052at2759"/>
<evidence type="ECO:0000256" key="1">
    <source>
        <dbReference type="ARBA" id="ARBA00010118"/>
    </source>
</evidence>
<accession>A0A2T2NVT7</accession>
<gene>
    <name evidence="6" type="ORF">BS50DRAFT_675553</name>
</gene>
<comment type="similarity">
    <text evidence="1">Belongs to the glycosyltransferase 90 family.</text>
</comment>
<dbReference type="PANTHER" id="PTHR12203:SF35">
    <property type="entry name" value="PROTEIN O-GLUCOSYLTRANSFERASE 1"/>
    <property type="match status" value="1"/>
</dbReference>
<protein>
    <recommendedName>
        <fullName evidence="5">Glycosyl transferase CAP10 domain-containing protein</fullName>
    </recommendedName>
</protein>
<evidence type="ECO:0000313" key="7">
    <source>
        <dbReference type="Proteomes" id="UP000240883"/>
    </source>
</evidence>
<reference evidence="6 7" key="1">
    <citation type="journal article" date="2018" name="Front. Microbiol.">
        <title>Genome-Wide Analysis of Corynespora cassiicola Leaf Fall Disease Putative Effectors.</title>
        <authorList>
            <person name="Lopez D."/>
            <person name="Ribeiro S."/>
            <person name="Label P."/>
            <person name="Fumanal B."/>
            <person name="Venisse J.S."/>
            <person name="Kohler A."/>
            <person name="de Oliveira R.R."/>
            <person name="Labutti K."/>
            <person name="Lipzen A."/>
            <person name="Lail K."/>
            <person name="Bauer D."/>
            <person name="Ohm R.A."/>
            <person name="Barry K.W."/>
            <person name="Spatafora J."/>
            <person name="Grigoriev I.V."/>
            <person name="Martin F.M."/>
            <person name="Pujade-Renaud V."/>
        </authorList>
    </citation>
    <scope>NUCLEOTIDE SEQUENCE [LARGE SCALE GENOMIC DNA]</scope>
    <source>
        <strain evidence="6 7">Philippines</strain>
    </source>
</reference>
<feature type="transmembrane region" description="Helical" evidence="4">
    <location>
        <begin position="185"/>
        <end position="205"/>
    </location>
</feature>
<feature type="transmembrane region" description="Helical" evidence="4">
    <location>
        <begin position="133"/>
        <end position="150"/>
    </location>
</feature>
<feature type="transmembrane region" description="Helical" evidence="4">
    <location>
        <begin position="225"/>
        <end position="244"/>
    </location>
</feature>
<keyword evidence="4" id="KW-0812">Transmembrane</keyword>
<keyword evidence="7" id="KW-1185">Reference proteome</keyword>
<keyword evidence="4" id="KW-1133">Transmembrane helix</keyword>
<dbReference type="AlphaFoldDB" id="A0A2T2NVT7"/>
<feature type="transmembrane region" description="Helical" evidence="4">
    <location>
        <begin position="308"/>
        <end position="329"/>
    </location>
</feature>
<feature type="region of interest" description="Disordered" evidence="3">
    <location>
        <begin position="593"/>
        <end position="616"/>
    </location>
</feature>
<feature type="transmembrane region" description="Helical" evidence="4">
    <location>
        <begin position="404"/>
        <end position="423"/>
    </location>
</feature>
<evidence type="ECO:0000256" key="2">
    <source>
        <dbReference type="ARBA" id="ARBA00022679"/>
    </source>
</evidence>
<dbReference type="Pfam" id="PF05686">
    <property type="entry name" value="Glyco_transf_90"/>
    <property type="match status" value="1"/>
</dbReference>
<sequence>MDKKALLFPCGLIIATTYLATALDTSFALDRPLHSAAVLLLCSGLAIAAYAYWAQRHQPSRPQSSPERYIAIPLSDGNGRPSSEQPWPLDRPARQQRRLGLRALAVLVVVLLFAIGARVAIFHRVMKDIECAGPSALAFIPLVLALFHSLRQSNNHRRAPAWVDAPERLQLDRITDFVLQGSTRYIIPSLLLAFSSFLAGIKASVLRTTFICPVSDASAVLVPNLQFLGFVFDCAIVLVLYRLIEDGIPQNDEAAGESRDSAAINMLIGSTFTAASLVLAVAGIVIYAVMPEHRQWILSAPSEYLVGLLRLSLMIPLTMLCFLITASLYGIMSAVLITAFSVAYIGVFRALAIGVSFSFPPKSTTGLVLCLILLTISLVLHLVTDTTVEARLRPRIPRLGRNQAVVIVFLLLSFSFGLVLYRVQKPFKGHPIDTLIALAHEHHEQWRSQAHQSKTLVEAVVHYQQRYHRDPPPGFDKWYEYAASKNSIVIDDFDNIEEDLRPFSALSPATLRQRTAELLAEHNGLGGISIRDGKVTISDDVPGTHRWMMDGTAKMVEKFAEFLPDMDLAFNLNDECRVAVPHAMLEALKEDEQAYPEDPSSAKTVPFSPDRDSTWPKISEVSNTEPLFEDAGLKPSFQSFGSVACPSDSPARTKRYWDTSSLCTACAAPHSVGAFVSNWSLSSDPCHQPDIANLHGFYLSPTVMRATHNLVPVFSQSRAPGHSDIRFPSPWNYLDKAKYEWNEKFPDPHFYKKENTLFWRGATSEGTSPGTGAWKGMLRQRLVHLANNGTHNQPLLLPSGKKNGKLEYAILDVSTIKRRLEIQLDARFVHEIVRCADPDCALQAREFGLAPPVDFKQHWHYRYLFDTDGAGFSGRFIPFLQSNSVVFKAAPLFREWYDGRLHAWKHFVPVDLRLHDLFSTLAYFGGYGVAERVERMMEPREKEAEDIARAGKVWTEKVLRKEDMEVYMFRLLLEWGRLTDEDRVNVGFRIEGRGRKGGQGGQHAQRKG</sequence>
<evidence type="ECO:0000313" key="6">
    <source>
        <dbReference type="EMBL" id="PSN69396.1"/>
    </source>
</evidence>
<feature type="transmembrane region" description="Helical" evidence="4">
    <location>
        <begin position="99"/>
        <end position="121"/>
    </location>
</feature>
<keyword evidence="4" id="KW-0472">Membrane</keyword>
<feature type="transmembrane region" description="Helical" evidence="4">
    <location>
        <begin position="336"/>
        <end position="359"/>
    </location>
</feature>
<name>A0A2T2NVT7_CORCC</name>
<feature type="transmembrane region" description="Helical" evidence="4">
    <location>
        <begin position="32"/>
        <end position="53"/>
    </location>
</feature>